<dbReference type="InterPro" id="IPR025286">
    <property type="entry name" value="MOFRL_assoc_dom"/>
</dbReference>
<dbReference type="Gene3D" id="3.40.50.10180">
    <property type="entry name" value="Glycerate kinase, MOFRL-like N-terminal domain"/>
    <property type="match status" value="1"/>
</dbReference>
<comment type="caution">
    <text evidence="4">The sequence shown here is derived from an EMBL/GenBank/DDBJ whole genome shotgun (WGS) entry which is preliminary data.</text>
</comment>
<dbReference type="Pfam" id="PF05161">
    <property type="entry name" value="MOFRL"/>
    <property type="match status" value="1"/>
</dbReference>
<feature type="region of interest" description="Disordered" evidence="1">
    <location>
        <begin position="272"/>
        <end position="303"/>
    </location>
</feature>
<feature type="compositionally biased region" description="Acidic residues" evidence="1">
    <location>
        <begin position="389"/>
        <end position="400"/>
    </location>
</feature>
<feature type="region of interest" description="Disordered" evidence="1">
    <location>
        <begin position="380"/>
        <end position="411"/>
    </location>
</feature>
<dbReference type="OrthoDB" id="10741at2157"/>
<feature type="domain" description="MOFRL-associated" evidence="3">
    <location>
        <begin position="26"/>
        <end position="271"/>
    </location>
</feature>
<dbReference type="AlphaFoldDB" id="M0P5K0"/>
<dbReference type="InterPro" id="IPR037035">
    <property type="entry name" value="GK-like_C_sf"/>
</dbReference>
<dbReference type="PANTHER" id="PTHR12227:SF0">
    <property type="entry name" value="GLYCERATE KINASE"/>
    <property type="match status" value="1"/>
</dbReference>
<dbReference type="PANTHER" id="PTHR12227">
    <property type="entry name" value="GLYCERATE KINASE"/>
    <property type="match status" value="1"/>
</dbReference>
<keyword evidence="5" id="KW-1185">Reference proteome</keyword>
<dbReference type="InterPro" id="IPR007835">
    <property type="entry name" value="MOFRL"/>
</dbReference>
<name>M0P5K0_9EURY</name>
<dbReference type="Proteomes" id="UP000011575">
    <property type="component" value="Unassembled WGS sequence"/>
</dbReference>
<dbReference type="PATRIC" id="fig|1230454.4.peg.2951"/>
<dbReference type="Gene3D" id="3.40.1480.10">
    <property type="entry name" value="MOFRL domain"/>
    <property type="match status" value="1"/>
</dbReference>
<sequence length="507" mass="50525">MTDDATASVTFRDRERIASTDARAAALDCLAAGIEASLPERLLPSAVTVHAESDTLRVEGVDGAVGEYDLAAYDRVFLLGAGKAAAGTAAALVDALDGHAAIDAGAVVTDDPEAKPSPAGIEVLAGDHPLPSDRGAESARRVLDLAARAGPDDLVFTVITGGGSALLAAPADPLSTEDLRALTDALLACGASIEEINAVRKHCSAVKGGRLARAAAPATVVTLAVSDVIGDPLDVIASGPTVPDSSTYADALDVLDRYDLDVPAAVREHLRSGADRAEQAEQAEQTDSDAIDGPVETPAATDPAFDRARAFVVGNGRTALDAAADAAADRGYEPLVLAAGVRGEAREAALTHAAIAEECAARGSPASPPAVLLSGGETTVTLDGAAGSDDPDAEGSESDDPGSGGPNAEFAASAGLGLATGELGAGASDPDRVVVASVDTDGIDGPTDAAGAIADAATLAPGDARDALDRHDVYPALDDANALLRTGPTGTNVNDLRIIVVEKGADG</sequence>
<evidence type="ECO:0000256" key="1">
    <source>
        <dbReference type="SAM" id="MobiDB-lite"/>
    </source>
</evidence>
<organism evidence="4 5">
    <name type="scientific">Halorubrum aidingense JCM 13560</name>
    <dbReference type="NCBI Taxonomy" id="1230454"/>
    <lineage>
        <taxon>Archaea</taxon>
        <taxon>Methanobacteriati</taxon>
        <taxon>Methanobacteriota</taxon>
        <taxon>Stenosarchaea group</taxon>
        <taxon>Halobacteria</taxon>
        <taxon>Halobacteriales</taxon>
        <taxon>Haloferacaceae</taxon>
        <taxon>Halorubrum</taxon>
    </lineage>
</organism>
<proteinExistence type="predicted"/>
<evidence type="ECO:0000313" key="5">
    <source>
        <dbReference type="Proteomes" id="UP000011575"/>
    </source>
</evidence>
<dbReference type="GO" id="GO:0005737">
    <property type="term" value="C:cytoplasm"/>
    <property type="evidence" value="ECO:0007669"/>
    <property type="project" value="TreeGrafter"/>
</dbReference>
<feature type="domain" description="MOFRL" evidence="2">
    <location>
        <begin position="371"/>
        <end position="495"/>
    </location>
</feature>
<evidence type="ECO:0000259" key="3">
    <source>
        <dbReference type="Pfam" id="PF13660"/>
    </source>
</evidence>
<dbReference type="EMBL" id="AOJI01000033">
    <property type="protein sequence ID" value="EMA65346.1"/>
    <property type="molecule type" value="Genomic_DNA"/>
</dbReference>
<evidence type="ECO:0000259" key="2">
    <source>
        <dbReference type="Pfam" id="PF05161"/>
    </source>
</evidence>
<reference evidence="4 5" key="1">
    <citation type="journal article" date="2014" name="PLoS Genet.">
        <title>Phylogenetically driven sequencing of extremely halophilic archaea reveals strategies for static and dynamic osmo-response.</title>
        <authorList>
            <person name="Becker E.A."/>
            <person name="Seitzer P.M."/>
            <person name="Tritt A."/>
            <person name="Larsen D."/>
            <person name="Krusor M."/>
            <person name="Yao A.I."/>
            <person name="Wu D."/>
            <person name="Madern D."/>
            <person name="Eisen J.A."/>
            <person name="Darling A.E."/>
            <person name="Facciotti M.T."/>
        </authorList>
    </citation>
    <scope>NUCLEOTIDE SEQUENCE [LARGE SCALE GENOMIC DNA]</scope>
    <source>
        <strain evidence="4 5">JCM 13560</strain>
    </source>
</reference>
<dbReference type="Pfam" id="PF13660">
    <property type="entry name" value="DUF4147"/>
    <property type="match status" value="1"/>
</dbReference>
<evidence type="ECO:0000313" key="4">
    <source>
        <dbReference type="EMBL" id="EMA65346.1"/>
    </source>
</evidence>
<protein>
    <submittedName>
        <fullName evidence="4">MOFRL domain protein</fullName>
    </submittedName>
</protein>
<accession>M0P5K0</accession>
<dbReference type="SUPFAM" id="SSF82544">
    <property type="entry name" value="GckA/TtuD-like"/>
    <property type="match status" value="1"/>
</dbReference>
<dbReference type="GO" id="GO:0008887">
    <property type="term" value="F:glycerate kinase activity"/>
    <property type="evidence" value="ECO:0007669"/>
    <property type="project" value="InterPro"/>
</dbReference>
<dbReference type="RefSeq" id="WP_008002503.1">
    <property type="nucleotide sequence ID" value="NZ_AOJI01000033.1"/>
</dbReference>
<gene>
    <name evidence="4" type="ORF">C461_14658</name>
</gene>
<dbReference type="STRING" id="1230454.C461_14658"/>
<dbReference type="InterPro" id="IPR038614">
    <property type="entry name" value="GK_N_sf"/>
</dbReference>
<dbReference type="InterPro" id="IPR039760">
    <property type="entry name" value="MOFRL_protein"/>
</dbReference>